<name>A0A0D0N1T9_VARPD</name>
<accession>A0A0D0N1T9</accession>
<dbReference type="PANTHER" id="PTHR13887:SF41">
    <property type="entry name" value="THIOREDOXIN SUPERFAMILY PROTEIN"/>
    <property type="match status" value="1"/>
</dbReference>
<dbReference type="EMBL" id="JXQQ01000010">
    <property type="protein sequence ID" value="KIQ35330.1"/>
    <property type="molecule type" value="Genomic_DNA"/>
</dbReference>
<evidence type="ECO:0000313" key="2">
    <source>
        <dbReference type="EMBL" id="KIQ35330.1"/>
    </source>
</evidence>
<evidence type="ECO:0000313" key="3">
    <source>
        <dbReference type="Proteomes" id="UP000032067"/>
    </source>
</evidence>
<protein>
    <submittedName>
        <fullName evidence="2">DSBA oxidoreductase</fullName>
    </submittedName>
</protein>
<dbReference type="InterPro" id="IPR036249">
    <property type="entry name" value="Thioredoxin-like_sf"/>
</dbReference>
<gene>
    <name evidence="2" type="ORF">RT97_05380</name>
</gene>
<feature type="domain" description="DSBA-like thioredoxin" evidence="1">
    <location>
        <begin position="7"/>
        <end position="208"/>
    </location>
</feature>
<dbReference type="PANTHER" id="PTHR13887">
    <property type="entry name" value="GLUTATHIONE S-TRANSFERASE KAPPA"/>
    <property type="match status" value="1"/>
</dbReference>
<dbReference type="AlphaFoldDB" id="A0A0D0N1T9"/>
<dbReference type="Pfam" id="PF01323">
    <property type="entry name" value="DSBA"/>
    <property type="match status" value="1"/>
</dbReference>
<reference evidence="2 3" key="1">
    <citation type="submission" date="2014-12" db="EMBL/GenBank/DDBJ databases">
        <title>16Stimator: statistical estimation of ribosomal gene copy numbers from draft genome assemblies.</title>
        <authorList>
            <person name="Perisin M.A."/>
            <person name="Vetter M."/>
            <person name="Gilbert J.A."/>
            <person name="Bergelson J."/>
        </authorList>
    </citation>
    <scope>NUCLEOTIDE SEQUENCE [LARGE SCALE GENOMIC DNA]</scope>
    <source>
        <strain evidence="2 3">MEDvA23</strain>
    </source>
</reference>
<dbReference type="Gene3D" id="3.40.30.10">
    <property type="entry name" value="Glutaredoxin"/>
    <property type="match status" value="1"/>
</dbReference>
<dbReference type="Proteomes" id="UP000032067">
    <property type="component" value="Unassembled WGS sequence"/>
</dbReference>
<dbReference type="OrthoDB" id="9799122at2"/>
<sequence>MIQPMKIDFISDVSCPWCAIGLHSLEAALERTRDVVDATIEFQPYELNPTMPPQGQNIVEHVAQKYGSTREQSEANRDILRARAADVGFAMPVPAHSRIYNTRDAHRLLHWAAGEGFQAELKHRLFDANFTENLNVSDPTVLADAAEKAGLNRAGAEAVLASDRFSREIQDAERMWRSRGIHSVPAILINGRHLISGGQPPEIFEQAIREIAAQA</sequence>
<comment type="caution">
    <text evidence="2">The sequence shown here is derived from an EMBL/GenBank/DDBJ whole genome shotgun (WGS) entry which is preliminary data.</text>
</comment>
<dbReference type="GO" id="GO:0016491">
    <property type="term" value="F:oxidoreductase activity"/>
    <property type="evidence" value="ECO:0007669"/>
    <property type="project" value="InterPro"/>
</dbReference>
<dbReference type="CDD" id="cd03024">
    <property type="entry name" value="DsbA_FrnE"/>
    <property type="match status" value="1"/>
</dbReference>
<dbReference type="SUPFAM" id="SSF52833">
    <property type="entry name" value="Thioredoxin-like"/>
    <property type="match status" value="1"/>
</dbReference>
<evidence type="ECO:0000259" key="1">
    <source>
        <dbReference type="Pfam" id="PF01323"/>
    </source>
</evidence>
<organism evidence="2 3">
    <name type="scientific">Variovorax paradoxus</name>
    <dbReference type="NCBI Taxonomy" id="34073"/>
    <lineage>
        <taxon>Bacteria</taxon>
        <taxon>Pseudomonadati</taxon>
        <taxon>Pseudomonadota</taxon>
        <taxon>Betaproteobacteria</taxon>
        <taxon>Burkholderiales</taxon>
        <taxon>Comamonadaceae</taxon>
        <taxon>Variovorax</taxon>
    </lineage>
</organism>
<dbReference type="InterPro" id="IPR001853">
    <property type="entry name" value="DSBA-like_thioredoxin_dom"/>
</dbReference>
<proteinExistence type="predicted"/>